<evidence type="ECO:0000313" key="4">
    <source>
        <dbReference type="Proteomes" id="UP001430356"/>
    </source>
</evidence>
<dbReference type="AlphaFoldDB" id="A0AAW0F5M1"/>
<feature type="compositionally biased region" description="Low complexity" evidence="2">
    <location>
        <begin position="30"/>
        <end position="54"/>
    </location>
</feature>
<proteinExistence type="predicted"/>
<feature type="region of interest" description="Disordered" evidence="2">
    <location>
        <begin position="526"/>
        <end position="580"/>
    </location>
</feature>
<keyword evidence="1" id="KW-0175">Coiled coil</keyword>
<organism evidence="3 4">
    <name type="scientific">Novymonas esmeraldas</name>
    <dbReference type="NCBI Taxonomy" id="1808958"/>
    <lineage>
        <taxon>Eukaryota</taxon>
        <taxon>Discoba</taxon>
        <taxon>Euglenozoa</taxon>
        <taxon>Kinetoplastea</taxon>
        <taxon>Metakinetoplastina</taxon>
        <taxon>Trypanosomatida</taxon>
        <taxon>Trypanosomatidae</taxon>
        <taxon>Novymonas</taxon>
    </lineage>
</organism>
<feature type="coiled-coil region" evidence="1">
    <location>
        <begin position="147"/>
        <end position="181"/>
    </location>
</feature>
<reference evidence="3 4" key="1">
    <citation type="journal article" date="2021" name="MBio">
        <title>A New Model Trypanosomatid, Novymonas esmeraldas: Genomic Perception of Its 'Candidatus Pandoraea novymonadis' Endosymbiont.</title>
        <authorList>
            <person name="Zakharova A."/>
            <person name="Saura A."/>
            <person name="Butenko A."/>
            <person name="Podesvova L."/>
            <person name="Warmusova S."/>
            <person name="Kostygov A.Y."/>
            <person name="Nenarokova A."/>
            <person name="Lukes J."/>
            <person name="Opperdoes F.R."/>
            <person name="Yurchenko V."/>
        </authorList>
    </citation>
    <scope>NUCLEOTIDE SEQUENCE [LARGE SCALE GENOMIC DNA]</scope>
    <source>
        <strain evidence="3 4">E262AT.01</strain>
    </source>
</reference>
<keyword evidence="4" id="KW-1185">Reference proteome</keyword>
<protein>
    <submittedName>
        <fullName evidence="3">Uncharacterized protein</fullName>
    </submittedName>
</protein>
<feature type="compositionally biased region" description="Acidic residues" evidence="2">
    <location>
        <begin position="99"/>
        <end position="117"/>
    </location>
</feature>
<name>A0AAW0F5M1_9TRYP</name>
<feature type="region of interest" description="Disordered" evidence="2">
    <location>
        <begin position="1"/>
        <end position="56"/>
    </location>
</feature>
<dbReference type="EMBL" id="JAECZO010000007">
    <property type="protein sequence ID" value="KAK7200600.1"/>
    <property type="molecule type" value="Genomic_DNA"/>
</dbReference>
<feature type="compositionally biased region" description="Low complexity" evidence="2">
    <location>
        <begin position="565"/>
        <end position="580"/>
    </location>
</feature>
<evidence type="ECO:0000313" key="3">
    <source>
        <dbReference type="EMBL" id="KAK7200600.1"/>
    </source>
</evidence>
<feature type="region of interest" description="Disordered" evidence="2">
    <location>
        <begin position="99"/>
        <end position="128"/>
    </location>
</feature>
<evidence type="ECO:0000256" key="2">
    <source>
        <dbReference type="SAM" id="MobiDB-lite"/>
    </source>
</evidence>
<comment type="caution">
    <text evidence="3">The sequence shown here is derived from an EMBL/GenBank/DDBJ whole genome shotgun (WGS) entry which is preliminary data.</text>
</comment>
<evidence type="ECO:0000256" key="1">
    <source>
        <dbReference type="SAM" id="Coils"/>
    </source>
</evidence>
<dbReference type="Proteomes" id="UP001430356">
    <property type="component" value="Unassembled WGS sequence"/>
</dbReference>
<accession>A0AAW0F5M1</accession>
<gene>
    <name evidence="3" type="ORF">NESM_000116000</name>
</gene>
<sequence length="580" mass="62845">MARVPESRTEFMSQPALPAPRPPVRRPHTADTVDSVTTVTARAPPGVPGVTPAPAEDDVAGARARLQALRQRMAAGGARLNAVVAANGQQLLSHVMEGLSDDEDAEDSSDEETEELWNSEVPSSPTFTTPSATAIAIRNQPAVDFISVEEEERIRSELKDAKKLRKKLRKMRKLVKASMKAVQGVGAATDATVEYFHTSTDDRCTDPSIIELSASAAGAMRELRQASPVERLNTCVSDQILGQMKPITDHAKLVSVLGQQRRTARDRRIRLALGRVDVANEAEYKRMVDVVRDYEEKDGNYKDAFINFREHNSSQLGHMLRCYLLETATYLDTLAATLRTAAGSTTGNYFLSHDCHNKFKDFKVDPQIIAPAPPLFSQLDAGRVVDERLTAKPPPRWSAAEQTAPVVGVPMMATEEEVREALARAEELTAYGGSAYTRSATTTDTHTRRSIDRFLLTGELPVTVNTRAAPTTTGRDALSAEEALIDYIRALTEEYGIEPDIAVHQGGGDGDEGSNVTQDVVDTVNTEGRKGAGGCSRPSCFRKQGTSPTPDTSLILPSIVRGSREGSASSARGQADVSHP</sequence>